<feature type="compositionally biased region" description="Acidic residues" evidence="1">
    <location>
        <begin position="124"/>
        <end position="139"/>
    </location>
</feature>
<dbReference type="AlphaFoldDB" id="A0A315YW91"/>
<keyword evidence="2" id="KW-0732">Signal</keyword>
<feature type="region of interest" description="Disordered" evidence="1">
    <location>
        <begin position="96"/>
        <end position="139"/>
    </location>
</feature>
<gene>
    <name evidence="3" type="ORF">BC781_11185</name>
</gene>
<accession>A0A315YW91</accession>
<proteinExistence type="predicted"/>
<comment type="caution">
    <text evidence="3">The sequence shown here is derived from an EMBL/GenBank/DDBJ whole genome shotgun (WGS) entry which is preliminary data.</text>
</comment>
<evidence type="ECO:0000313" key="4">
    <source>
        <dbReference type="Proteomes" id="UP000245535"/>
    </source>
</evidence>
<dbReference type="EMBL" id="QGDO01000011">
    <property type="protein sequence ID" value="PWJ34175.1"/>
    <property type="molecule type" value="Genomic_DNA"/>
</dbReference>
<feature type="compositionally biased region" description="Basic and acidic residues" evidence="1">
    <location>
        <begin position="96"/>
        <end position="123"/>
    </location>
</feature>
<dbReference type="OrthoDB" id="978077at2"/>
<dbReference type="RefSeq" id="WP_109623008.1">
    <property type="nucleotide sequence ID" value="NZ_QGDO01000011.1"/>
</dbReference>
<evidence type="ECO:0000313" key="3">
    <source>
        <dbReference type="EMBL" id="PWJ34175.1"/>
    </source>
</evidence>
<keyword evidence="4" id="KW-1185">Reference proteome</keyword>
<name>A0A315YW91_SEDFL</name>
<reference evidence="3 4" key="1">
    <citation type="submission" date="2018-03" db="EMBL/GenBank/DDBJ databases">
        <title>Genomic Encyclopedia of Archaeal and Bacterial Type Strains, Phase II (KMG-II): from individual species to whole genera.</title>
        <authorList>
            <person name="Goeker M."/>
        </authorList>
    </citation>
    <scope>NUCLEOTIDE SEQUENCE [LARGE SCALE GENOMIC DNA]</scope>
    <source>
        <strain evidence="3 4">DSM 28229</strain>
    </source>
</reference>
<feature type="signal peptide" evidence="2">
    <location>
        <begin position="1"/>
        <end position="23"/>
    </location>
</feature>
<protein>
    <submittedName>
        <fullName evidence="3">Uncharacterized protein</fullName>
    </submittedName>
</protein>
<feature type="chain" id="PRO_5016332619" evidence="2">
    <location>
        <begin position="24"/>
        <end position="139"/>
    </location>
</feature>
<organism evidence="3 4">
    <name type="scientific">Sediminitomix flava</name>
    <dbReference type="NCBI Taxonomy" id="379075"/>
    <lineage>
        <taxon>Bacteria</taxon>
        <taxon>Pseudomonadati</taxon>
        <taxon>Bacteroidota</taxon>
        <taxon>Cytophagia</taxon>
        <taxon>Cytophagales</taxon>
        <taxon>Flammeovirgaceae</taxon>
        <taxon>Sediminitomix</taxon>
    </lineage>
</organism>
<evidence type="ECO:0000256" key="1">
    <source>
        <dbReference type="SAM" id="MobiDB-lite"/>
    </source>
</evidence>
<evidence type="ECO:0000256" key="2">
    <source>
        <dbReference type="SAM" id="SignalP"/>
    </source>
</evidence>
<sequence>MKSILKTIAAVAAFFMFAFAANAQQMPNPEEAAQRVCNKLASELSLDDSQKEKVTQIYQEHFQEIGKYKTRGANTSEIKESREELHKQMKEVLNDEQFEKYASMEKEREERINQHKEQMKDDMQDATEELEDVDQEEQE</sequence>
<dbReference type="Proteomes" id="UP000245535">
    <property type="component" value="Unassembled WGS sequence"/>
</dbReference>